<protein>
    <submittedName>
        <fullName evidence="1">Uncharacterized protein</fullName>
    </submittedName>
</protein>
<keyword evidence="2" id="KW-1185">Reference proteome</keyword>
<gene>
    <name evidence="1" type="ORF">WOLCODRAFT_157926</name>
</gene>
<dbReference type="EMBL" id="KB467920">
    <property type="protein sequence ID" value="PCH37232.1"/>
    <property type="molecule type" value="Genomic_DNA"/>
</dbReference>
<evidence type="ECO:0000313" key="2">
    <source>
        <dbReference type="Proteomes" id="UP000218811"/>
    </source>
</evidence>
<dbReference type="Proteomes" id="UP000218811">
    <property type="component" value="Unassembled WGS sequence"/>
</dbReference>
<dbReference type="AlphaFoldDB" id="A0A2H3J4Q2"/>
<evidence type="ECO:0000313" key="1">
    <source>
        <dbReference type="EMBL" id="PCH37232.1"/>
    </source>
</evidence>
<organism evidence="1 2">
    <name type="scientific">Wolfiporia cocos (strain MD-104)</name>
    <name type="common">Brown rot fungus</name>
    <dbReference type="NCBI Taxonomy" id="742152"/>
    <lineage>
        <taxon>Eukaryota</taxon>
        <taxon>Fungi</taxon>
        <taxon>Dikarya</taxon>
        <taxon>Basidiomycota</taxon>
        <taxon>Agaricomycotina</taxon>
        <taxon>Agaricomycetes</taxon>
        <taxon>Polyporales</taxon>
        <taxon>Phaeolaceae</taxon>
        <taxon>Wolfiporia</taxon>
    </lineage>
</organism>
<proteinExistence type="predicted"/>
<sequence length="109" mass="12157">MQKLLKFKLDDPKFLVFPLILFVQNHQTQAKSSYMFFNDEIAKTPNITISSSAQGTLQAELSAALSANGSEQAYKGQMETNVRSSSSPQANFELVLPKFRSLNLNLNLD</sequence>
<reference evidence="1 2" key="1">
    <citation type="journal article" date="2012" name="Science">
        <title>The Paleozoic origin of enzymatic lignin decomposition reconstructed from 31 fungal genomes.</title>
        <authorList>
            <person name="Floudas D."/>
            <person name="Binder M."/>
            <person name="Riley R."/>
            <person name="Barry K."/>
            <person name="Blanchette R.A."/>
            <person name="Henrissat B."/>
            <person name="Martinez A.T."/>
            <person name="Otillar R."/>
            <person name="Spatafora J.W."/>
            <person name="Yadav J.S."/>
            <person name="Aerts A."/>
            <person name="Benoit I."/>
            <person name="Boyd A."/>
            <person name="Carlson A."/>
            <person name="Copeland A."/>
            <person name="Coutinho P.M."/>
            <person name="de Vries R.P."/>
            <person name="Ferreira P."/>
            <person name="Findley K."/>
            <person name="Foster B."/>
            <person name="Gaskell J."/>
            <person name="Glotzer D."/>
            <person name="Gorecki P."/>
            <person name="Heitman J."/>
            <person name="Hesse C."/>
            <person name="Hori C."/>
            <person name="Igarashi K."/>
            <person name="Jurgens J.A."/>
            <person name="Kallen N."/>
            <person name="Kersten P."/>
            <person name="Kohler A."/>
            <person name="Kuees U."/>
            <person name="Kumar T.K.A."/>
            <person name="Kuo A."/>
            <person name="LaButti K."/>
            <person name="Larrondo L.F."/>
            <person name="Lindquist E."/>
            <person name="Ling A."/>
            <person name="Lombard V."/>
            <person name="Lucas S."/>
            <person name="Lundell T."/>
            <person name="Martin R."/>
            <person name="McLaughlin D.J."/>
            <person name="Morgenstern I."/>
            <person name="Morin E."/>
            <person name="Murat C."/>
            <person name="Nagy L.G."/>
            <person name="Nolan M."/>
            <person name="Ohm R.A."/>
            <person name="Patyshakuliyeva A."/>
            <person name="Rokas A."/>
            <person name="Ruiz-Duenas F.J."/>
            <person name="Sabat G."/>
            <person name="Salamov A."/>
            <person name="Samejima M."/>
            <person name="Schmutz J."/>
            <person name="Slot J.C."/>
            <person name="St John F."/>
            <person name="Stenlid J."/>
            <person name="Sun H."/>
            <person name="Sun S."/>
            <person name="Syed K."/>
            <person name="Tsang A."/>
            <person name="Wiebenga A."/>
            <person name="Young D."/>
            <person name="Pisabarro A."/>
            <person name="Eastwood D.C."/>
            <person name="Martin F."/>
            <person name="Cullen D."/>
            <person name="Grigoriev I.V."/>
            <person name="Hibbett D.S."/>
        </authorList>
    </citation>
    <scope>NUCLEOTIDE SEQUENCE [LARGE SCALE GENOMIC DNA]</scope>
    <source>
        <strain evidence="1 2">MD-104</strain>
    </source>
</reference>
<name>A0A2H3J4Q2_WOLCO</name>
<accession>A0A2H3J4Q2</accession>